<organism evidence="3 4">
    <name type="scientific">Clostridium bornimense</name>
    <dbReference type="NCBI Taxonomy" id="1216932"/>
    <lineage>
        <taxon>Bacteria</taxon>
        <taxon>Bacillati</taxon>
        <taxon>Bacillota</taxon>
        <taxon>Clostridia</taxon>
        <taxon>Eubacteriales</taxon>
        <taxon>Clostridiaceae</taxon>
        <taxon>Clostridium</taxon>
    </lineage>
</organism>
<evidence type="ECO:0000256" key="1">
    <source>
        <dbReference type="SAM" id="Coils"/>
    </source>
</evidence>
<keyword evidence="1" id="KW-0175">Coiled coil</keyword>
<dbReference type="PATRIC" id="fig|1216932.3.peg.3313"/>
<protein>
    <submittedName>
        <fullName evidence="3">Putative membrane protein</fullName>
    </submittedName>
</protein>
<dbReference type="eggNOG" id="COG1277">
    <property type="taxonomic scope" value="Bacteria"/>
</dbReference>
<feature type="transmembrane region" description="Helical" evidence="2">
    <location>
        <begin position="430"/>
        <end position="455"/>
    </location>
</feature>
<keyword evidence="2" id="KW-0472">Membrane</keyword>
<accession>W6SKM5</accession>
<dbReference type="InterPro" id="IPR023298">
    <property type="entry name" value="ATPase_P-typ_TM_dom_sf"/>
</dbReference>
<dbReference type="EMBL" id="HG917869">
    <property type="protein sequence ID" value="CDM70455.1"/>
    <property type="molecule type" value="Genomic_DNA"/>
</dbReference>
<dbReference type="PANTHER" id="PTHR37305:SF1">
    <property type="entry name" value="MEMBRANE PROTEIN"/>
    <property type="match status" value="1"/>
</dbReference>
<gene>
    <name evidence="3" type="ORF">CM240_3338</name>
</gene>
<keyword evidence="4" id="KW-1185">Reference proteome</keyword>
<dbReference type="GO" id="GO:0005886">
    <property type="term" value="C:plasma membrane"/>
    <property type="evidence" value="ECO:0007669"/>
    <property type="project" value="UniProtKB-SubCell"/>
</dbReference>
<evidence type="ECO:0000256" key="2">
    <source>
        <dbReference type="SAM" id="Phobius"/>
    </source>
</evidence>
<dbReference type="PANTHER" id="PTHR37305">
    <property type="entry name" value="INTEGRAL MEMBRANE PROTEIN-RELATED"/>
    <property type="match status" value="1"/>
</dbReference>
<sequence>MKFLGLIKNELIKQWNKLSIKIIIGLLLISTIGLPLLYNYTNNHNSNDWYLENYKMDITNYKNSINTLGDNKNAELEKIYYQWCIDKLQFELDNKITWNDWRYDLTESTYTKQLTATALQKLLDKFTIKDITNTFLYIDEDILTKYENLSEDEIRKEIDTLNTQFNDSKDIISSRNYKKYTENEVNTAKKNIEETKKNISTLEEELKKSPNDKNIINNLDLTKENLKLSEELLSVSKYRLDNNISYEENDWRNRTIQSLVDNINNKYNPLLNEEDFKNNFSYKIQRGYTYEDYKKDYKSNKQKSIDSISTNWYSLRNNIPPVDYNIDARNSVDNIYVIYINIIAIIAVIIASGIVSSEFSKGTIRLLMIRPVSRWKILLSKLVSVMIISLVLLISSITLVTIVSGFIYGFDGLTTPVLAIKDGIISEHNYFVSIIPKLAFSCISILFVISFAFALSTVFKNTALAVALPVAAFSGCSIVTMVMANFNQTWIVKTFIPYINLSSFLSEGGYMSMLKDELNLALDPHMGAIQLIILSIIFITLSFITFIKKDVTN</sequence>
<keyword evidence="2" id="KW-1133">Transmembrane helix</keyword>
<evidence type="ECO:0000313" key="3">
    <source>
        <dbReference type="EMBL" id="CDM70455.1"/>
    </source>
</evidence>
<feature type="transmembrane region" description="Helical" evidence="2">
    <location>
        <begin position="377"/>
        <end position="410"/>
    </location>
</feature>
<dbReference type="SUPFAM" id="SSF81665">
    <property type="entry name" value="Calcium ATPase, transmembrane domain M"/>
    <property type="match status" value="1"/>
</dbReference>
<feature type="transmembrane region" description="Helical" evidence="2">
    <location>
        <begin position="462"/>
        <end position="484"/>
    </location>
</feature>
<dbReference type="RefSeq" id="WP_044040628.1">
    <property type="nucleotide sequence ID" value="NZ_HG917869.1"/>
</dbReference>
<dbReference type="HOGENOM" id="CLU_486363_0_0_9"/>
<proteinExistence type="predicted"/>
<feature type="transmembrane region" description="Helical" evidence="2">
    <location>
        <begin position="336"/>
        <end position="356"/>
    </location>
</feature>
<dbReference type="Proteomes" id="UP000019426">
    <property type="component" value="Chromosome M2/40_rep2"/>
</dbReference>
<feature type="coiled-coil region" evidence="1">
    <location>
        <begin position="178"/>
        <end position="212"/>
    </location>
</feature>
<keyword evidence="2" id="KW-0812">Transmembrane</keyword>
<name>W6SKM5_9CLOT</name>
<dbReference type="AlphaFoldDB" id="W6SKM5"/>
<dbReference type="KEGG" id="clt:CM240_3338"/>
<evidence type="ECO:0000313" key="4">
    <source>
        <dbReference type="Proteomes" id="UP000019426"/>
    </source>
</evidence>
<dbReference type="Pfam" id="PF12679">
    <property type="entry name" value="ABC2_membrane_2"/>
    <property type="match status" value="1"/>
</dbReference>
<feature type="transmembrane region" description="Helical" evidence="2">
    <location>
        <begin position="528"/>
        <end position="547"/>
    </location>
</feature>
<reference evidence="3 4" key="1">
    <citation type="submission" date="2013-11" db="EMBL/GenBank/DDBJ databases">
        <title>Complete genome sequence of Clostridum sp. M2/40.</title>
        <authorList>
            <person name="Wibberg D."/>
            <person name="Puehler A."/>
            <person name="Schlueter A."/>
        </authorList>
    </citation>
    <scope>NUCLEOTIDE SEQUENCE [LARGE SCALE GENOMIC DNA]</scope>
    <source>
        <strain evidence="4">M2/40</strain>
    </source>
</reference>
<dbReference type="STRING" id="1216932.CM240_3338"/>
<dbReference type="GO" id="GO:0140359">
    <property type="term" value="F:ABC-type transporter activity"/>
    <property type="evidence" value="ECO:0007669"/>
    <property type="project" value="InterPro"/>
</dbReference>
<feature type="transmembrane region" description="Helical" evidence="2">
    <location>
        <begin position="20"/>
        <end position="38"/>
    </location>
</feature>
<dbReference type="OrthoDB" id="2024038at2"/>